<feature type="transmembrane region" description="Helical" evidence="1">
    <location>
        <begin position="120"/>
        <end position="138"/>
    </location>
</feature>
<evidence type="ECO:0000256" key="1">
    <source>
        <dbReference type="SAM" id="Phobius"/>
    </source>
</evidence>
<feature type="transmembrane region" description="Helical" evidence="1">
    <location>
        <begin position="21"/>
        <end position="44"/>
    </location>
</feature>
<keyword evidence="1" id="KW-0472">Membrane</keyword>
<keyword evidence="1" id="KW-1133">Transmembrane helix</keyword>
<sequence length="736" mass="78150">MRILGGRGLPASWTGPRRRRLFRGLLLVAILTVFPGGLGAVATAQDGAGGSAPSRMDGVAWMNIRDSAGVELADYTFVSERGGLLDPGATVVWTLIGLEFVGYMVIVTTAIWFIGYALSFAWLDLFAAALQGAVNTFADRLATPAVLITATSIGAFFVAWFTVRGYHSRAIAQTLTMLIVAVLGPLFLVSPLADALGSDGLLARGRDLGISVAAGLNGADSRNPDLVLSSLQGEMADNFARRPVQVWNFGHIVDDRQACAAAWSAGMTAGDPEQTQRELGSCGDTVAVTSAHPRVGQIGTGLILLVSAAVLLLFAVVLSLRLMRAALDAIYQAFMAVFGFAAGGFVYGPTQSFLVRNLVNSGIAAARMCAYTVFVGIYLLLLGNIFQQAHGRVVAVIVIAAVVEIVAIFQMGRLSKSLTRGSAWAANRFALAVQGAPAGSGGSALGMGGAGGGKGSGGGSGMGVIASLAALNTVNASPLTAWLLGRTLSPLQPLAAAKMRNERVNAATAANRLELHRWRALGRQNWRLLARQEAEPWGGIETELGLNRALKYLENNRVPAEMLPAVLRDAGASHERIHHHMRARQTRNETRFRNPYGFPPLQKAVASGHAVLNHLGTDAEMAFAAQAVSDADSLARHTLAPDPRAQLDHAFIARVRQHWDSDRALRANIAPDEWNTVGRNTRTAIAHQLATDYLAQARSYSDAPNAVHLAQLSATLKRLTNLDHTLPELGLDPWDL</sequence>
<accession>A0ABW7TVE3</accession>
<feature type="transmembrane region" description="Helical" evidence="1">
    <location>
        <begin position="298"/>
        <end position="318"/>
    </location>
</feature>
<dbReference type="EMBL" id="JBIRUQ010000010">
    <property type="protein sequence ID" value="MFI1464815.1"/>
    <property type="molecule type" value="Genomic_DNA"/>
</dbReference>
<feature type="transmembrane region" description="Helical" evidence="1">
    <location>
        <begin position="393"/>
        <end position="412"/>
    </location>
</feature>
<feature type="transmembrane region" description="Helical" evidence="1">
    <location>
        <begin position="362"/>
        <end position="381"/>
    </location>
</feature>
<organism evidence="2 3">
    <name type="scientific">Nocardia carnea</name>
    <dbReference type="NCBI Taxonomy" id="37328"/>
    <lineage>
        <taxon>Bacteria</taxon>
        <taxon>Bacillati</taxon>
        <taxon>Actinomycetota</taxon>
        <taxon>Actinomycetes</taxon>
        <taxon>Mycobacteriales</taxon>
        <taxon>Nocardiaceae</taxon>
        <taxon>Nocardia</taxon>
    </lineage>
</organism>
<gene>
    <name evidence="2" type="ORF">ACH4WX_29220</name>
</gene>
<keyword evidence="3" id="KW-1185">Reference proteome</keyword>
<proteinExistence type="predicted"/>
<dbReference type="GeneID" id="93507073"/>
<protein>
    <recommendedName>
        <fullName evidence="4">Amino acid transporter</fullName>
    </recommendedName>
</protein>
<name>A0ABW7TVE3_9NOCA</name>
<dbReference type="Proteomes" id="UP001611263">
    <property type="component" value="Unassembled WGS sequence"/>
</dbReference>
<feature type="transmembrane region" description="Helical" evidence="1">
    <location>
        <begin position="144"/>
        <end position="163"/>
    </location>
</feature>
<dbReference type="RefSeq" id="WP_156052263.1">
    <property type="nucleotide sequence ID" value="NZ_JBIRUQ010000010.1"/>
</dbReference>
<evidence type="ECO:0000313" key="3">
    <source>
        <dbReference type="Proteomes" id="UP001611263"/>
    </source>
</evidence>
<evidence type="ECO:0000313" key="2">
    <source>
        <dbReference type="EMBL" id="MFI1464815.1"/>
    </source>
</evidence>
<feature type="transmembrane region" description="Helical" evidence="1">
    <location>
        <begin position="175"/>
        <end position="193"/>
    </location>
</feature>
<comment type="caution">
    <text evidence="2">The sequence shown here is derived from an EMBL/GenBank/DDBJ whole genome shotgun (WGS) entry which is preliminary data.</text>
</comment>
<keyword evidence="1" id="KW-0812">Transmembrane</keyword>
<reference evidence="2 3" key="1">
    <citation type="submission" date="2024-10" db="EMBL/GenBank/DDBJ databases">
        <title>The Natural Products Discovery Center: Release of the First 8490 Sequenced Strains for Exploring Actinobacteria Biosynthetic Diversity.</title>
        <authorList>
            <person name="Kalkreuter E."/>
            <person name="Kautsar S.A."/>
            <person name="Yang D."/>
            <person name="Bader C.D."/>
            <person name="Teijaro C.N."/>
            <person name="Fluegel L."/>
            <person name="Davis C.M."/>
            <person name="Simpson J.R."/>
            <person name="Lauterbach L."/>
            <person name="Steele A.D."/>
            <person name="Gui C."/>
            <person name="Meng S."/>
            <person name="Li G."/>
            <person name="Viehrig K."/>
            <person name="Ye F."/>
            <person name="Su P."/>
            <person name="Kiefer A.F."/>
            <person name="Nichols A."/>
            <person name="Cepeda A.J."/>
            <person name="Yan W."/>
            <person name="Fan B."/>
            <person name="Jiang Y."/>
            <person name="Adhikari A."/>
            <person name="Zheng C.-J."/>
            <person name="Schuster L."/>
            <person name="Cowan T.M."/>
            <person name="Smanski M.J."/>
            <person name="Chevrette M.G."/>
            <person name="De Carvalho L.P.S."/>
            <person name="Shen B."/>
        </authorList>
    </citation>
    <scope>NUCLEOTIDE SEQUENCE [LARGE SCALE GENOMIC DNA]</scope>
    <source>
        <strain evidence="2 3">NPDC020568</strain>
    </source>
</reference>
<feature type="transmembrane region" description="Helical" evidence="1">
    <location>
        <begin position="330"/>
        <end position="350"/>
    </location>
</feature>
<feature type="transmembrane region" description="Helical" evidence="1">
    <location>
        <begin position="91"/>
        <end position="113"/>
    </location>
</feature>
<evidence type="ECO:0008006" key="4">
    <source>
        <dbReference type="Google" id="ProtNLM"/>
    </source>
</evidence>